<keyword evidence="14" id="KW-0966">Cell projection</keyword>
<dbReference type="GO" id="GO:0045504">
    <property type="term" value="F:dynein heavy chain binding"/>
    <property type="evidence" value="ECO:0007669"/>
    <property type="project" value="TreeGrafter"/>
</dbReference>
<dbReference type="PANTHER" id="PTHR13236:SF0">
    <property type="entry name" value="CYTOPLASMIC DYNEIN 2 LIGHT INTERMEDIATE CHAIN 1"/>
    <property type="match status" value="1"/>
</dbReference>
<dbReference type="Proteomes" id="UP000694621">
    <property type="component" value="Unplaced"/>
</dbReference>
<dbReference type="GO" id="GO:0005813">
    <property type="term" value="C:centrosome"/>
    <property type="evidence" value="ECO:0007669"/>
    <property type="project" value="UniProtKB-SubCell"/>
</dbReference>
<keyword evidence="12" id="KW-0505">Motor protein</keyword>
<evidence type="ECO:0000256" key="5">
    <source>
        <dbReference type="ARBA" id="ARBA00018863"/>
    </source>
</evidence>
<evidence type="ECO:0000256" key="1">
    <source>
        <dbReference type="ARBA" id="ARBA00004120"/>
    </source>
</evidence>
<dbReference type="InterPro" id="IPR022780">
    <property type="entry name" value="Dynein_light_int_chain"/>
</dbReference>
<evidence type="ECO:0000256" key="10">
    <source>
        <dbReference type="ARBA" id="ARBA00023017"/>
    </source>
</evidence>
<keyword evidence="7" id="KW-0963">Cytoplasm</keyword>
<dbReference type="Gene3D" id="3.40.50.300">
    <property type="entry name" value="P-loop containing nucleotide triphosphate hydrolases"/>
    <property type="match status" value="1"/>
</dbReference>
<feature type="region of interest" description="Disordered" evidence="15">
    <location>
        <begin position="18"/>
        <end position="39"/>
    </location>
</feature>
<protein>
    <recommendedName>
        <fullName evidence="5">Cytoplasmic dynein 2 light intermediate chain 1</fullName>
    </recommendedName>
</protein>
<dbReference type="GO" id="GO:0005874">
    <property type="term" value="C:microtubule"/>
    <property type="evidence" value="ECO:0007669"/>
    <property type="project" value="UniProtKB-KW"/>
</dbReference>
<dbReference type="AlphaFoldDB" id="A0A8B9HUH7"/>
<evidence type="ECO:0000256" key="3">
    <source>
        <dbReference type="ARBA" id="ARBA00004430"/>
    </source>
</evidence>
<evidence type="ECO:0000256" key="13">
    <source>
        <dbReference type="ARBA" id="ARBA00023212"/>
    </source>
</evidence>
<keyword evidence="9" id="KW-0970">Cilium biogenesis/degradation</keyword>
<evidence type="ECO:0000256" key="4">
    <source>
        <dbReference type="ARBA" id="ARBA00006831"/>
    </source>
</evidence>
<dbReference type="PANTHER" id="PTHR13236">
    <property type="entry name" value="DYNEIN 2 LIGHT INTERMEDIATE CHAIN, ISOFORM 2"/>
    <property type="match status" value="1"/>
</dbReference>
<sequence>MPRVSSDTLWDFAAAELQTRESRSADEEAPEEEANVSERTVLFMGSKSGGKTTILLRCLDRDEAPKPTLALEYTFGRRARGHNTPKDIAHLWELGGGISLSDLVQIPITHQNISTVSVVLVLDLSKPSTLWGTLEKLLQAALNHLEKVCALPQRSGASKQRELLRILPKDHPDRELISPFPVPLLLIGSKYDIFQDFESEKRKVICKTLRFLAHYYGASLIFTSSKSETTMSKARSFVSHLAFGTERGKSLSADPSKPLIIPAGMDSLSQIGSPPAIDVDIGTLHARNPLDLWKKVFERVFPPESTKENKEVKDPAKDPQYCEPLIDSMRAQKDQDDVERQSSNILTSLMLLPINAISPDKIAFSIH</sequence>
<evidence type="ECO:0000256" key="15">
    <source>
        <dbReference type="SAM" id="MobiDB-lite"/>
    </source>
</evidence>
<proteinExistence type="inferred from homology"/>
<evidence type="ECO:0000256" key="8">
    <source>
        <dbReference type="ARBA" id="ARBA00022701"/>
    </source>
</evidence>
<keyword evidence="13" id="KW-0206">Cytoskeleton</keyword>
<evidence type="ECO:0000313" key="17">
    <source>
        <dbReference type="Proteomes" id="UP000694621"/>
    </source>
</evidence>
<evidence type="ECO:0000256" key="14">
    <source>
        <dbReference type="ARBA" id="ARBA00023273"/>
    </source>
</evidence>
<dbReference type="Ensembl" id="ENSAMXT00005020358.1">
    <property type="protein sequence ID" value="ENSAMXP00005018424.1"/>
    <property type="gene ID" value="ENSAMXG00005009518.1"/>
</dbReference>
<comment type="similarity">
    <text evidence="4">Belongs to the dynein light intermediate chain family.</text>
</comment>
<keyword evidence="11" id="KW-0969">Cilium</keyword>
<dbReference type="GO" id="GO:0036064">
    <property type="term" value="C:ciliary basal body"/>
    <property type="evidence" value="ECO:0007669"/>
    <property type="project" value="TreeGrafter"/>
</dbReference>
<evidence type="ECO:0000256" key="6">
    <source>
        <dbReference type="ARBA" id="ARBA00022473"/>
    </source>
</evidence>
<evidence type="ECO:0000256" key="9">
    <source>
        <dbReference type="ARBA" id="ARBA00022794"/>
    </source>
</evidence>
<dbReference type="GO" id="GO:0035721">
    <property type="term" value="P:intraciliary retrograde transport"/>
    <property type="evidence" value="ECO:0007669"/>
    <property type="project" value="InterPro"/>
</dbReference>
<evidence type="ECO:0000256" key="12">
    <source>
        <dbReference type="ARBA" id="ARBA00023175"/>
    </source>
</evidence>
<accession>A0A8B9HUH7</accession>
<evidence type="ECO:0000313" key="16">
    <source>
        <dbReference type="Ensembl" id="ENSAMXP00005018424.1"/>
    </source>
</evidence>
<organism evidence="16 17">
    <name type="scientific">Astyanax mexicanus</name>
    <name type="common">Blind cave fish</name>
    <name type="synonym">Astyanax fasciatus mexicanus</name>
    <dbReference type="NCBI Taxonomy" id="7994"/>
    <lineage>
        <taxon>Eukaryota</taxon>
        <taxon>Metazoa</taxon>
        <taxon>Chordata</taxon>
        <taxon>Craniata</taxon>
        <taxon>Vertebrata</taxon>
        <taxon>Euteleostomi</taxon>
        <taxon>Actinopterygii</taxon>
        <taxon>Neopterygii</taxon>
        <taxon>Teleostei</taxon>
        <taxon>Ostariophysi</taxon>
        <taxon>Characiformes</taxon>
        <taxon>Characoidei</taxon>
        <taxon>Acestrorhamphidae</taxon>
        <taxon>Acestrorhamphinae</taxon>
        <taxon>Astyanax</taxon>
    </lineage>
</organism>
<keyword evidence="10" id="KW-0243">Dynein</keyword>
<keyword evidence="8" id="KW-0493">Microtubule</keyword>
<evidence type="ECO:0000256" key="7">
    <source>
        <dbReference type="ARBA" id="ARBA00022490"/>
    </source>
</evidence>
<comment type="subcellular location">
    <subcellularLocation>
        <location evidence="3">Cytoplasm</location>
        <location evidence="3">Cytoskeleton</location>
        <location evidence="3">Cilium axoneme</location>
    </subcellularLocation>
    <subcellularLocation>
        <location evidence="1">Cytoplasm</location>
        <location evidence="1">Cytoskeleton</location>
        <location evidence="1">Cilium basal body</location>
    </subcellularLocation>
    <subcellularLocation>
        <location evidence="2">Cytoplasm</location>
        <location evidence="2">Cytoskeleton</location>
        <location evidence="2">Microtubule organizing center</location>
        <location evidence="2">Centrosome</location>
    </subcellularLocation>
</comment>
<reference evidence="16" key="1">
    <citation type="submission" date="2025-08" db="UniProtKB">
        <authorList>
            <consortium name="Ensembl"/>
        </authorList>
    </citation>
    <scope>IDENTIFICATION</scope>
</reference>
<dbReference type="GO" id="GO:0005930">
    <property type="term" value="C:axoneme"/>
    <property type="evidence" value="ECO:0007669"/>
    <property type="project" value="UniProtKB-SubCell"/>
</dbReference>
<keyword evidence="6" id="KW-0217">Developmental protein</keyword>
<evidence type="ECO:0000256" key="11">
    <source>
        <dbReference type="ARBA" id="ARBA00023069"/>
    </source>
</evidence>
<name>A0A8B9HUH7_ASTMX</name>
<dbReference type="SUPFAM" id="SSF52540">
    <property type="entry name" value="P-loop containing nucleoside triphosphate hydrolases"/>
    <property type="match status" value="1"/>
</dbReference>
<evidence type="ECO:0000256" key="2">
    <source>
        <dbReference type="ARBA" id="ARBA00004300"/>
    </source>
</evidence>
<dbReference type="GO" id="GO:0035735">
    <property type="term" value="P:intraciliary transport involved in cilium assembly"/>
    <property type="evidence" value="ECO:0007669"/>
    <property type="project" value="InterPro"/>
</dbReference>
<dbReference type="Pfam" id="PF05783">
    <property type="entry name" value="DLIC"/>
    <property type="match status" value="1"/>
</dbReference>
<dbReference type="GO" id="GO:0005868">
    <property type="term" value="C:cytoplasmic dynein complex"/>
    <property type="evidence" value="ECO:0007669"/>
    <property type="project" value="InterPro"/>
</dbReference>
<dbReference type="InterPro" id="IPR040045">
    <property type="entry name" value="DYNC2LI1"/>
</dbReference>
<dbReference type="InterPro" id="IPR027417">
    <property type="entry name" value="P-loop_NTPase"/>
</dbReference>